<dbReference type="SUPFAM" id="SSF48317">
    <property type="entry name" value="Acid phosphatase/Vanadium-dependent haloperoxidase"/>
    <property type="match status" value="1"/>
</dbReference>
<evidence type="ECO:0000256" key="7">
    <source>
        <dbReference type="ARBA" id="ARBA00023136"/>
    </source>
</evidence>
<dbReference type="InterPro" id="IPR000326">
    <property type="entry name" value="PAP2/HPO"/>
</dbReference>
<keyword evidence="13" id="KW-1185">Reference proteome</keyword>
<proteinExistence type="predicted"/>
<accession>A0A1P8UIP4</accession>
<dbReference type="STRING" id="1765967.BW247_11890"/>
<keyword evidence="7 10" id="KW-0472">Membrane</keyword>
<evidence type="ECO:0000256" key="9">
    <source>
        <dbReference type="ARBA" id="ARBA00047594"/>
    </source>
</evidence>
<evidence type="ECO:0000256" key="1">
    <source>
        <dbReference type="ARBA" id="ARBA00004651"/>
    </source>
</evidence>
<evidence type="ECO:0000256" key="5">
    <source>
        <dbReference type="ARBA" id="ARBA00022801"/>
    </source>
</evidence>
<protein>
    <recommendedName>
        <fullName evidence="2">undecaprenyl-diphosphate phosphatase</fullName>
        <ecNumber evidence="2">3.6.1.27</ecNumber>
    </recommendedName>
    <alternativeName>
        <fullName evidence="8">Undecaprenyl pyrophosphate phosphatase</fullName>
    </alternativeName>
</protein>
<keyword evidence="3" id="KW-1003">Cell membrane</keyword>
<reference evidence="12 13" key="1">
    <citation type="submission" date="2017-01" db="EMBL/GenBank/DDBJ databases">
        <title>Draft sequence of Acidihalobacter ferrooxidans strain DSM 14175 (strain V8).</title>
        <authorList>
            <person name="Khaleque H.N."/>
            <person name="Ramsay J.P."/>
            <person name="Murphy R.J.T."/>
            <person name="Kaksonen A.H."/>
            <person name="Boxall N.J."/>
            <person name="Watkin E.L.J."/>
        </authorList>
    </citation>
    <scope>NUCLEOTIDE SEQUENCE [LARGE SCALE GENOMIC DNA]</scope>
    <source>
        <strain evidence="12 13">V8</strain>
    </source>
</reference>
<evidence type="ECO:0000256" key="6">
    <source>
        <dbReference type="ARBA" id="ARBA00022989"/>
    </source>
</evidence>
<dbReference type="RefSeq" id="WP_076837342.1">
    <property type="nucleotide sequence ID" value="NZ_CP019434.1"/>
</dbReference>
<dbReference type="Proteomes" id="UP000243807">
    <property type="component" value="Chromosome"/>
</dbReference>
<dbReference type="AlphaFoldDB" id="A0A1P8UIP4"/>
<dbReference type="EMBL" id="CP019434">
    <property type="protein sequence ID" value="APZ43706.1"/>
    <property type="molecule type" value="Genomic_DNA"/>
</dbReference>
<organism evidence="12 13">
    <name type="scientific">Acidihalobacter ferrooxydans</name>
    <dbReference type="NCBI Taxonomy" id="1765967"/>
    <lineage>
        <taxon>Bacteria</taxon>
        <taxon>Pseudomonadati</taxon>
        <taxon>Pseudomonadota</taxon>
        <taxon>Gammaproteobacteria</taxon>
        <taxon>Chromatiales</taxon>
        <taxon>Ectothiorhodospiraceae</taxon>
        <taxon>Acidihalobacter</taxon>
    </lineage>
</organism>
<evidence type="ECO:0000256" key="2">
    <source>
        <dbReference type="ARBA" id="ARBA00012374"/>
    </source>
</evidence>
<dbReference type="InterPro" id="IPR036938">
    <property type="entry name" value="PAP2/HPO_sf"/>
</dbReference>
<comment type="subcellular location">
    <subcellularLocation>
        <location evidence="1">Cell membrane</location>
        <topology evidence="1">Multi-pass membrane protein</topology>
    </subcellularLocation>
</comment>
<sequence length="177" mass="19321">MRLLDRLTRADQRTTVLFNRINHCRIPARLFAVVSRLGNGVLWYCIILALPLVEGVVAVRVSLQMVAVGLVSYLLYRWLKRSTGRARPCQAHDGVLHSVAPLDEFSFPSGHTMHAVAFTIILLASYPAWGLAVAPFTVLVALSRMVLGLHYPSDVIAGALIGALMATFSIVLMGAVQ</sequence>
<dbReference type="GO" id="GO:0005886">
    <property type="term" value="C:plasma membrane"/>
    <property type="evidence" value="ECO:0007669"/>
    <property type="project" value="UniProtKB-SubCell"/>
</dbReference>
<gene>
    <name evidence="12" type="ORF">BW247_11890</name>
</gene>
<dbReference type="SMART" id="SM00014">
    <property type="entry name" value="acidPPc"/>
    <property type="match status" value="1"/>
</dbReference>
<feature type="transmembrane region" description="Helical" evidence="10">
    <location>
        <begin position="155"/>
        <end position="176"/>
    </location>
</feature>
<keyword evidence="5" id="KW-0378">Hydrolase</keyword>
<dbReference type="KEGG" id="afy:BW247_11890"/>
<dbReference type="PANTHER" id="PTHR14969:SF62">
    <property type="entry name" value="DECAPRENYLPHOSPHORYL-5-PHOSPHORIBOSE PHOSPHATASE RV3807C-RELATED"/>
    <property type="match status" value="1"/>
</dbReference>
<dbReference type="Gene3D" id="1.20.144.10">
    <property type="entry name" value="Phosphatidic acid phosphatase type 2/haloperoxidase"/>
    <property type="match status" value="1"/>
</dbReference>
<evidence type="ECO:0000259" key="11">
    <source>
        <dbReference type="SMART" id="SM00014"/>
    </source>
</evidence>
<evidence type="ECO:0000313" key="12">
    <source>
        <dbReference type="EMBL" id="APZ43706.1"/>
    </source>
</evidence>
<feature type="transmembrane region" description="Helical" evidence="10">
    <location>
        <begin position="115"/>
        <end position="143"/>
    </location>
</feature>
<evidence type="ECO:0000256" key="4">
    <source>
        <dbReference type="ARBA" id="ARBA00022692"/>
    </source>
</evidence>
<keyword evidence="6 10" id="KW-1133">Transmembrane helix</keyword>
<feature type="transmembrane region" description="Helical" evidence="10">
    <location>
        <begin position="57"/>
        <end position="76"/>
    </location>
</feature>
<dbReference type="OrthoDB" id="9780507at2"/>
<evidence type="ECO:0000313" key="13">
    <source>
        <dbReference type="Proteomes" id="UP000243807"/>
    </source>
</evidence>
<evidence type="ECO:0000256" key="8">
    <source>
        <dbReference type="ARBA" id="ARBA00032707"/>
    </source>
</evidence>
<name>A0A1P8UIP4_9GAMM</name>
<dbReference type="Pfam" id="PF01569">
    <property type="entry name" value="PAP2"/>
    <property type="match status" value="1"/>
</dbReference>
<dbReference type="PANTHER" id="PTHR14969">
    <property type="entry name" value="SPHINGOSINE-1-PHOSPHATE PHOSPHOHYDROLASE"/>
    <property type="match status" value="1"/>
</dbReference>
<feature type="domain" description="Phosphatidic acid phosphatase type 2/haloperoxidase" evidence="11">
    <location>
        <begin position="63"/>
        <end position="170"/>
    </location>
</feature>
<keyword evidence="4 10" id="KW-0812">Transmembrane</keyword>
<evidence type="ECO:0000256" key="3">
    <source>
        <dbReference type="ARBA" id="ARBA00022475"/>
    </source>
</evidence>
<dbReference type="EC" id="3.6.1.27" evidence="2"/>
<comment type="catalytic activity">
    <reaction evidence="9">
        <text>di-trans,octa-cis-undecaprenyl diphosphate + H2O = di-trans,octa-cis-undecaprenyl phosphate + phosphate + H(+)</text>
        <dbReference type="Rhea" id="RHEA:28094"/>
        <dbReference type="ChEBI" id="CHEBI:15377"/>
        <dbReference type="ChEBI" id="CHEBI:15378"/>
        <dbReference type="ChEBI" id="CHEBI:43474"/>
        <dbReference type="ChEBI" id="CHEBI:58405"/>
        <dbReference type="ChEBI" id="CHEBI:60392"/>
        <dbReference type="EC" id="3.6.1.27"/>
    </reaction>
</comment>
<feature type="transmembrane region" description="Helical" evidence="10">
    <location>
        <begin position="30"/>
        <end position="51"/>
    </location>
</feature>
<evidence type="ECO:0000256" key="10">
    <source>
        <dbReference type="SAM" id="Phobius"/>
    </source>
</evidence>
<dbReference type="GO" id="GO:0050380">
    <property type="term" value="F:undecaprenyl-diphosphatase activity"/>
    <property type="evidence" value="ECO:0007669"/>
    <property type="project" value="UniProtKB-EC"/>
</dbReference>